<dbReference type="Proteomes" id="UP001140502">
    <property type="component" value="Unassembled WGS sequence"/>
</dbReference>
<keyword evidence="2" id="KW-1185">Reference proteome</keyword>
<comment type="caution">
    <text evidence="1">The sequence shown here is derived from an EMBL/GenBank/DDBJ whole genome shotgun (WGS) entry which is preliminary data.</text>
</comment>
<organism evidence="1 2">
    <name type="scientific">Fusarium piperis</name>
    <dbReference type="NCBI Taxonomy" id="1435070"/>
    <lineage>
        <taxon>Eukaryota</taxon>
        <taxon>Fungi</taxon>
        <taxon>Dikarya</taxon>
        <taxon>Ascomycota</taxon>
        <taxon>Pezizomycotina</taxon>
        <taxon>Sordariomycetes</taxon>
        <taxon>Hypocreomycetidae</taxon>
        <taxon>Hypocreales</taxon>
        <taxon>Nectriaceae</taxon>
        <taxon>Fusarium</taxon>
        <taxon>Fusarium solani species complex</taxon>
    </lineage>
</organism>
<evidence type="ECO:0000313" key="1">
    <source>
        <dbReference type="EMBL" id="KAJ4328971.1"/>
    </source>
</evidence>
<protein>
    <submittedName>
        <fullName evidence="1">Uncharacterized protein</fullName>
    </submittedName>
</protein>
<gene>
    <name evidence="1" type="ORF">N0V84_000542</name>
</gene>
<proteinExistence type="predicted"/>
<reference evidence="1" key="1">
    <citation type="submission" date="2022-10" db="EMBL/GenBank/DDBJ databases">
        <title>Tapping the CABI collections for fungal endophytes: first genome assemblies for Collariella, Neodidymelliopsis, Ascochyta clinopodiicola, Didymella pomorum, Didymosphaeria variabile, Neocosmospora piperis and Neocucurbitaria cava.</title>
        <authorList>
            <person name="Hill R."/>
        </authorList>
    </citation>
    <scope>NUCLEOTIDE SEQUENCE</scope>
    <source>
        <strain evidence="1">IMI 366586</strain>
    </source>
</reference>
<accession>A0A9W9BV31</accession>
<sequence>MAASILATDGLIRQTDLSLIRHVKLPDLKAPGDPISGTFGGIALFGGRVVSVFKATRGLETVQGALGLLKRVIHLAATPISFLHQASYGFYNLAEYLTFKLGGVHRQQFDSNLWAYSYPEMLSLLVLAPIKEINPWNNTFTTLLLSPIRLALATANVPIGCLAFTSRLIDRRIEQSLGYRPKVDTVYNARIDQGYREMGVAPAELHDRVVKYWREMNESMLVK</sequence>
<evidence type="ECO:0000313" key="2">
    <source>
        <dbReference type="Proteomes" id="UP001140502"/>
    </source>
</evidence>
<dbReference type="AlphaFoldDB" id="A0A9W9BV31"/>
<name>A0A9W9BV31_9HYPO</name>
<dbReference type="OrthoDB" id="5835829at2759"/>
<dbReference type="EMBL" id="JAPEUR010000005">
    <property type="protein sequence ID" value="KAJ4328971.1"/>
    <property type="molecule type" value="Genomic_DNA"/>
</dbReference>